<reference evidence="14" key="1">
    <citation type="journal article" date="2019" name="Int. J. Syst. Evol. Microbiol.">
        <title>The Global Catalogue of Microorganisms (GCM) 10K type strain sequencing project: providing services to taxonomists for standard genome sequencing and annotation.</title>
        <authorList>
            <consortium name="The Broad Institute Genomics Platform"/>
            <consortium name="The Broad Institute Genome Sequencing Center for Infectious Disease"/>
            <person name="Wu L."/>
            <person name="Ma J."/>
        </authorList>
    </citation>
    <scope>NUCLEOTIDE SEQUENCE [LARGE SCALE GENOMIC DNA]</scope>
    <source>
        <strain evidence="14">CCUG 52537</strain>
    </source>
</reference>
<comment type="subunit">
    <text evidence="10">Heterotetramer of two light and two heavy chains.</text>
</comment>
<evidence type="ECO:0000256" key="1">
    <source>
        <dbReference type="ARBA" id="ARBA00004418"/>
    </source>
</evidence>
<dbReference type="InterPro" id="IPR016008">
    <property type="entry name" value="Amine_DH_Ltc"/>
</dbReference>
<proteinExistence type="inferred from homology"/>
<evidence type="ECO:0000256" key="11">
    <source>
        <dbReference type="SAM" id="Phobius"/>
    </source>
</evidence>
<dbReference type="InterPro" id="IPR013504">
    <property type="entry name" value="MADH/AADH_Ltc_C_dom"/>
</dbReference>
<comment type="similarity">
    <text evidence="2 10">Belongs to the aromatic amine dehydrogenase light chain family.</text>
</comment>
<evidence type="ECO:0000256" key="10">
    <source>
        <dbReference type="PIRNR" id="PIRNR000192"/>
    </source>
</evidence>
<feature type="transmembrane region" description="Helical" evidence="11">
    <location>
        <begin position="23"/>
        <end position="41"/>
    </location>
</feature>
<dbReference type="Proteomes" id="UP001597124">
    <property type="component" value="Unassembled WGS sequence"/>
</dbReference>
<keyword evidence="4" id="KW-0824">TTQ</keyword>
<keyword evidence="11" id="KW-0812">Transmembrane</keyword>
<protein>
    <recommendedName>
        <fullName evidence="10">Methylamine dehydrogenase (amicyanin)</fullName>
        <ecNumber evidence="10">1.4.9.1</ecNumber>
    </recommendedName>
</protein>
<keyword evidence="6 10" id="KW-0574">Periplasm</keyword>
<evidence type="ECO:0000256" key="9">
    <source>
        <dbReference type="ARBA" id="ARBA00023157"/>
    </source>
</evidence>
<evidence type="ECO:0000256" key="2">
    <source>
        <dbReference type="ARBA" id="ARBA00010711"/>
    </source>
</evidence>
<evidence type="ECO:0000259" key="12">
    <source>
        <dbReference type="Pfam" id="PF02975"/>
    </source>
</evidence>
<dbReference type="Pfam" id="PF02975">
    <property type="entry name" value="Me-amine-dh_L"/>
    <property type="match status" value="1"/>
</dbReference>
<keyword evidence="8 10" id="KW-0560">Oxidoreductase</keyword>
<comment type="caution">
    <text evidence="13">The sequence shown here is derived from an EMBL/GenBank/DDBJ whole genome shotgun (WGS) entry which is preliminary data.</text>
</comment>
<evidence type="ECO:0000256" key="6">
    <source>
        <dbReference type="ARBA" id="ARBA00022764"/>
    </source>
</evidence>
<gene>
    <name evidence="13" type="ORF">ACFQ00_18085</name>
</gene>
<dbReference type="EC" id="1.4.9.1" evidence="10"/>
<organism evidence="13 14">
    <name type="scientific">Sphingosinicella xenopeptidilytica</name>
    <dbReference type="NCBI Taxonomy" id="364098"/>
    <lineage>
        <taxon>Bacteria</taxon>
        <taxon>Pseudomonadati</taxon>
        <taxon>Pseudomonadota</taxon>
        <taxon>Alphaproteobacteria</taxon>
        <taxon>Sphingomonadales</taxon>
        <taxon>Sphingosinicellaceae</taxon>
        <taxon>Sphingosinicella</taxon>
    </lineage>
</organism>
<keyword evidence="11" id="KW-1133">Transmembrane helix</keyword>
<evidence type="ECO:0000256" key="8">
    <source>
        <dbReference type="ARBA" id="ARBA00023002"/>
    </source>
</evidence>
<accession>A0ABW3C738</accession>
<comment type="catalytic activity">
    <reaction evidence="10">
        <text>2 oxidized [amicyanin] + methylamine + H2O = 2 reduced [amicyanin] + formaldehyde + NH4(+) + 2 H(+)</text>
        <dbReference type="Rhea" id="RHEA:30207"/>
        <dbReference type="Rhea" id="RHEA-COMP:11100"/>
        <dbReference type="Rhea" id="RHEA-COMP:11101"/>
        <dbReference type="ChEBI" id="CHEBI:15377"/>
        <dbReference type="ChEBI" id="CHEBI:15378"/>
        <dbReference type="ChEBI" id="CHEBI:16842"/>
        <dbReference type="ChEBI" id="CHEBI:28938"/>
        <dbReference type="ChEBI" id="CHEBI:29036"/>
        <dbReference type="ChEBI" id="CHEBI:49552"/>
        <dbReference type="ChEBI" id="CHEBI:59338"/>
        <dbReference type="EC" id="1.4.9.1"/>
    </reaction>
</comment>
<dbReference type="RefSeq" id="WP_381494214.1">
    <property type="nucleotide sequence ID" value="NZ_JBHTIK010000015.1"/>
</dbReference>
<keyword evidence="5" id="KW-0732">Signal</keyword>
<keyword evidence="14" id="KW-1185">Reference proteome</keyword>
<keyword evidence="7 10" id="KW-0249">Electron transport</keyword>
<feature type="domain" description="Methylamine/Aralkylamine dehydrogenase light chain C-terminal" evidence="12">
    <location>
        <begin position="70"/>
        <end position="178"/>
    </location>
</feature>
<dbReference type="InterPro" id="IPR006311">
    <property type="entry name" value="TAT_signal"/>
</dbReference>
<dbReference type="EMBL" id="JBHTIK010000015">
    <property type="protein sequence ID" value="MFD0850250.1"/>
    <property type="molecule type" value="Genomic_DNA"/>
</dbReference>
<dbReference type="SUPFAM" id="SSF57561">
    <property type="entry name" value="Methylamine dehydrogenase, L chain"/>
    <property type="match status" value="1"/>
</dbReference>
<keyword evidence="9" id="KW-1015">Disulfide bond</keyword>
<dbReference type="PIRSF" id="PIRSF000192">
    <property type="entry name" value="Amine_dh_beta"/>
    <property type="match status" value="1"/>
</dbReference>
<keyword evidence="11" id="KW-0472">Membrane</keyword>
<keyword evidence="3 10" id="KW-0813">Transport</keyword>
<evidence type="ECO:0000313" key="14">
    <source>
        <dbReference type="Proteomes" id="UP001597124"/>
    </source>
</evidence>
<comment type="function">
    <text evidence="10">Methylamine dehydrogenase carries out the oxidation of methylamine. Electrons are passed from methylamine dehydrogenase to amicyanin.</text>
</comment>
<comment type="subcellular location">
    <subcellularLocation>
        <location evidence="1 10">Periplasm</location>
    </subcellularLocation>
</comment>
<dbReference type="PROSITE" id="PS51318">
    <property type="entry name" value="TAT"/>
    <property type="match status" value="1"/>
</dbReference>
<sequence>MGPLDKLTEKFTRGVARSTSRRSLLTMIGGAISGAAVIPVLPVSRALASTPEMGPNGLPQQHSGNLQDPGDNTSCDYWRYCAIDGFLCSCCGGTVNSCPPGTEMSPITWIGTCLNPADNRSYIISYNDCCGKTSCGRCPCTRNERDKPTARAQESNDINWCIGTESSIFHCSTAIILGVAIDQK</sequence>
<comment type="pathway">
    <text evidence="10">One-carbon metabolism; methylamine degradation; formaldehyde from methylamine: step 1/1.</text>
</comment>
<evidence type="ECO:0000256" key="5">
    <source>
        <dbReference type="ARBA" id="ARBA00022729"/>
    </source>
</evidence>
<evidence type="ECO:0000313" key="13">
    <source>
        <dbReference type="EMBL" id="MFD0850250.1"/>
    </source>
</evidence>
<evidence type="ECO:0000256" key="7">
    <source>
        <dbReference type="ARBA" id="ARBA00022982"/>
    </source>
</evidence>
<evidence type="ECO:0000256" key="4">
    <source>
        <dbReference type="ARBA" id="ARBA00022709"/>
    </source>
</evidence>
<dbReference type="Gene3D" id="2.60.30.10">
    <property type="entry name" value="Methylamine/Aralkylamine dehydrogenase light chain"/>
    <property type="match status" value="1"/>
</dbReference>
<evidence type="ECO:0000256" key="3">
    <source>
        <dbReference type="ARBA" id="ARBA00022448"/>
    </source>
</evidence>
<name>A0ABW3C738_SPHXN</name>
<dbReference type="InterPro" id="IPR036560">
    <property type="entry name" value="MADH/AADH_L_sf"/>
</dbReference>